<organism evidence="1 2">
    <name type="scientific">Solanum tuberosum</name>
    <name type="common">Potato</name>
    <dbReference type="NCBI Taxonomy" id="4113"/>
    <lineage>
        <taxon>Eukaryota</taxon>
        <taxon>Viridiplantae</taxon>
        <taxon>Streptophyta</taxon>
        <taxon>Embryophyta</taxon>
        <taxon>Tracheophyta</taxon>
        <taxon>Spermatophyta</taxon>
        <taxon>Magnoliopsida</taxon>
        <taxon>eudicotyledons</taxon>
        <taxon>Gunneridae</taxon>
        <taxon>Pentapetalae</taxon>
        <taxon>asterids</taxon>
        <taxon>lamiids</taxon>
        <taxon>Solanales</taxon>
        <taxon>Solanaceae</taxon>
        <taxon>Solanoideae</taxon>
        <taxon>Solaneae</taxon>
        <taxon>Solanum</taxon>
    </lineage>
</organism>
<name>M1BIX5_SOLTU</name>
<dbReference type="Gramene" id="PGSC0003DMT400046300">
    <property type="protein sequence ID" value="PGSC0003DMT400046300"/>
    <property type="gene ID" value="PGSC0003DMG400017972"/>
</dbReference>
<dbReference type="AlphaFoldDB" id="M1BIX5"/>
<reference evidence="2" key="1">
    <citation type="journal article" date="2011" name="Nature">
        <title>Genome sequence and analysis of the tuber crop potato.</title>
        <authorList>
            <consortium name="The Potato Genome Sequencing Consortium"/>
        </authorList>
    </citation>
    <scope>NUCLEOTIDE SEQUENCE [LARGE SCALE GENOMIC DNA]</scope>
    <source>
        <strain evidence="2">cv. DM1-3 516 R44</strain>
    </source>
</reference>
<dbReference type="PaxDb" id="4113-PGSC0003DMT400046300"/>
<accession>M1BIX5</accession>
<evidence type="ECO:0000313" key="2">
    <source>
        <dbReference type="Proteomes" id="UP000011115"/>
    </source>
</evidence>
<dbReference type="HOGENOM" id="CLU_2201716_0_0_1"/>
<reference evidence="1" key="2">
    <citation type="submission" date="2015-06" db="UniProtKB">
        <authorList>
            <consortium name="EnsemblPlants"/>
        </authorList>
    </citation>
    <scope>IDENTIFICATION</scope>
    <source>
        <strain evidence="1">DM1-3 516 R44</strain>
    </source>
</reference>
<sequence length="108" mass="12383">MYLISGNVRKYFVVASRSLGRTPLTTPSKNYVASVVAFSNCRMLVEDLSFLPPKLLQDSRAFSSVLLELLDEVDLRVVDLRERRKALRRFKSISRKNSVDHSFEELCS</sequence>
<keyword evidence="2" id="KW-1185">Reference proteome</keyword>
<evidence type="ECO:0000313" key="1">
    <source>
        <dbReference type="EnsemblPlants" id="PGSC0003DMT400046300"/>
    </source>
</evidence>
<proteinExistence type="predicted"/>
<dbReference type="InParanoid" id="M1BIX5"/>
<dbReference type="Proteomes" id="UP000011115">
    <property type="component" value="Unassembled WGS sequence"/>
</dbReference>
<dbReference type="EnsemblPlants" id="PGSC0003DMT400046300">
    <property type="protein sequence ID" value="PGSC0003DMT400046300"/>
    <property type="gene ID" value="PGSC0003DMG400017972"/>
</dbReference>
<protein>
    <submittedName>
        <fullName evidence="1">Uncharacterized protein</fullName>
    </submittedName>
</protein>